<protein>
    <recommendedName>
        <fullName evidence="1">Phosphatidylglycerol lysyltransferase C-terminal domain-containing protein</fullName>
    </recommendedName>
</protein>
<keyword evidence="3" id="KW-1185">Reference proteome</keyword>
<gene>
    <name evidence="2" type="ORF">CLORY_00020</name>
</gene>
<dbReference type="InterPro" id="IPR016181">
    <property type="entry name" value="Acyl_CoA_acyltransferase"/>
</dbReference>
<dbReference type="Gene3D" id="3.40.630.30">
    <property type="match status" value="1"/>
</dbReference>
<accession>A0A1V4IY51</accession>
<dbReference type="InterPro" id="IPR016732">
    <property type="entry name" value="UCP018688"/>
</dbReference>
<proteinExistence type="predicted"/>
<organism evidence="2 3">
    <name type="scientific">Clostridium oryzae</name>
    <dbReference type="NCBI Taxonomy" id="1450648"/>
    <lineage>
        <taxon>Bacteria</taxon>
        <taxon>Bacillati</taxon>
        <taxon>Bacillota</taxon>
        <taxon>Clostridia</taxon>
        <taxon>Eubacteriales</taxon>
        <taxon>Clostridiaceae</taxon>
        <taxon>Clostridium</taxon>
    </lineage>
</organism>
<dbReference type="PANTHER" id="PTHR41373:SF1">
    <property type="entry name" value="PHOSPHATIDYLGLYCEROL LYSYLTRANSFERASE C-TERMINAL DOMAIN-CONTAINING PROTEIN"/>
    <property type="match status" value="1"/>
</dbReference>
<evidence type="ECO:0000313" key="3">
    <source>
        <dbReference type="Proteomes" id="UP000190080"/>
    </source>
</evidence>
<reference evidence="2 3" key="1">
    <citation type="submission" date="2017-03" db="EMBL/GenBank/DDBJ databases">
        <title>Genome sequence of Clostridium oryzae DSM 28571.</title>
        <authorList>
            <person name="Poehlein A."/>
            <person name="Daniel R."/>
        </authorList>
    </citation>
    <scope>NUCLEOTIDE SEQUENCE [LARGE SCALE GENOMIC DNA]</scope>
    <source>
        <strain evidence="2 3">DSM 28571</strain>
    </source>
</reference>
<feature type="domain" description="Phosphatidylglycerol lysyltransferase C-terminal" evidence="1">
    <location>
        <begin position="25"/>
        <end position="297"/>
    </location>
</feature>
<name>A0A1V4IY51_9CLOT</name>
<dbReference type="AlphaFoldDB" id="A0A1V4IY51"/>
<sequence>MIEFKNIELNDRELFERYLGQYSYNTYEYSFTTLYMWKEMCNVSYTFIDNSLVIRKKEAHKGEYFMPPVGIHNSSIESIVDNLNMYKKQTTDMNYLFGDVEEAFLEKLKSIYGSRLKYTEDINNFDYIYSVDELINLSGKKYHGKKNHYNKFVKTYDYEIKDIYLDEGAACDAIDFDKKWNFNQEDLTPELRYELKAIKDLLINREKLNIEGMAVYVNGNMVGFSIGEKVNNKMGIIHVEKGDANYDGIYAFINREFLKRYFSSVTYVNREEDLGIEGLRKAKSSYNPVKLERKYLVNIE</sequence>
<dbReference type="SUPFAM" id="SSF55729">
    <property type="entry name" value="Acyl-CoA N-acyltransferases (Nat)"/>
    <property type="match status" value="2"/>
</dbReference>
<dbReference type="Proteomes" id="UP000190080">
    <property type="component" value="Unassembled WGS sequence"/>
</dbReference>
<evidence type="ECO:0000259" key="1">
    <source>
        <dbReference type="Pfam" id="PF09924"/>
    </source>
</evidence>
<dbReference type="Pfam" id="PF09924">
    <property type="entry name" value="LPG_synthase_C"/>
    <property type="match status" value="1"/>
</dbReference>
<evidence type="ECO:0000313" key="2">
    <source>
        <dbReference type="EMBL" id="OPJ65002.1"/>
    </source>
</evidence>
<dbReference type="STRING" id="1450648.CLORY_00020"/>
<dbReference type="EMBL" id="MZGV01000001">
    <property type="protein sequence ID" value="OPJ65002.1"/>
    <property type="molecule type" value="Genomic_DNA"/>
</dbReference>
<dbReference type="PANTHER" id="PTHR41373">
    <property type="entry name" value="DUF2156 DOMAIN-CONTAINING PROTEIN"/>
    <property type="match status" value="1"/>
</dbReference>
<dbReference type="OrthoDB" id="9765580at2"/>
<dbReference type="RefSeq" id="WP_079421529.1">
    <property type="nucleotide sequence ID" value="NZ_MZGV01000001.1"/>
</dbReference>
<dbReference type="PIRSF" id="PIRSF018688">
    <property type="entry name" value="UCP018688"/>
    <property type="match status" value="1"/>
</dbReference>
<dbReference type="InterPro" id="IPR024320">
    <property type="entry name" value="LPG_synthase_C"/>
</dbReference>
<comment type="caution">
    <text evidence="2">The sequence shown here is derived from an EMBL/GenBank/DDBJ whole genome shotgun (WGS) entry which is preliminary data.</text>
</comment>